<protein>
    <submittedName>
        <fullName evidence="1">Phosphoglycerol transferase</fullName>
    </submittedName>
</protein>
<accession>A0ACB5RF34</accession>
<keyword evidence="2" id="KW-1185">Reference proteome</keyword>
<sequence length="609" mass="69943">MIRKIDLKFKLAWGMMILAFLKDILFISLMYSSNADIPKGVTESNFTTLVQIFIILIIFAPGLFFKEKGRDTYSIIILTVFSAFLLIDLWCYRGTWDLYGLKYIFFDNLFNKFHRSLVNPCMIDILFVFDLPIFYYMFIKKYKYKGNTIFRGSSSYEKSALIRIIKGSVTLVFSIAFILVAQYLVQVKDISKGKYTLFTVYWSPHSAIKSLGPVGYHINEISSTLQKLSKKENATDIAKAKQWIQANAENLPDNEYYSMFKGKNVVFIQLESFEQFILNQKVYGQEITPNLNRLMKNSLNFNNIYEQNNAGNSIDCDFLVNSSVFTLGTSITGLTHEEVKFEGALPRILERAGYTTATGKVERGLDWNWGEVHGNGFGVQNLWDEKDYIIDDYVGFGLSDKSVLNQFRKKIETLKQPFSAFTVTLTTHGPFDMTDNMKGLKLPKNLDDNMLGKYFQGVHYTDEQLGQFVNDLDKDGLLENTVIVMYGDHGGVHKYYNDQIQSMNLEGDWWRNYDHKIPFMIYSKGLKSKTFDSPGGQADFYPTLAYVLGLDKKQYQQYVMGRSLVNTKRTATVIAGNQIKGTPSTQEEKEHLLNAYDVGRIIIENNMFK</sequence>
<comment type="caution">
    <text evidence="1">The sequence shown here is derived from an EMBL/GenBank/DDBJ whole genome shotgun (WGS) entry which is preliminary data.</text>
</comment>
<proteinExistence type="predicted"/>
<reference evidence="1" key="1">
    <citation type="journal article" date="2025" name="Int. J. Syst. Evol. Microbiol.">
        <title>Inconstantimicrobium mannanitabidum sp. nov., a novel member of the family Clostridiaceae isolated from anoxic soil under the treatment of reductive soil disinfestation.</title>
        <authorList>
            <person name="Ueki A."/>
            <person name="Tonouchi A."/>
            <person name="Honma S."/>
            <person name="Kaku N."/>
            <person name="Ueki K."/>
        </authorList>
    </citation>
    <scope>NUCLEOTIDE SEQUENCE</scope>
    <source>
        <strain evidence="1">TW13</strain>
    </source>
</reference>
<dbReference type="Proteomes" id="UP001058074">
    <property type="component" value="Unassembled WGS sequence"/>
</dbReference>
<keyword evidence="1" id="KW-0808">Transferase</keyword>
<gene>
    <name evidence="1" type="ORF">rsdtw13_30380</name>
</gene>
<organism evidence="1 2">
    <name type="scientific">Inconstantimicrobium mannanitabidum</name>
    <dbReference type="NCBI Taxonomy" id="1604901"/>
    <lineage>
        <taxon>Bacteria</taxon>
        <taxon>Bacillati</taxon>
        <taxon>Bacillota</taxon>
        <taxon>Clostridia</taxon>
        <taxon>Eubacteriales</taxon>
        <taxon>Clostridiaceae</taxon>
        <taxon>Inconstantimicrobium</taxon>
    </lineage>
</organism>
<evidence type="ECO:0000313" key="1">
    <source>
        <dbReference type="EMBL" id="GKX67780.1"/>
    </source>
</evidence>
<evidence type="ECO:0000313" key="2">
    <source>
        <dbReference type="Proteomes" id="UP001058074"/>
    </source>
</evidence>
<dbReference type="EMBL" id="BROD01000001">
    <property type="protein sequence ID" value="GKX67780.1"/>
    <property type="molecule type" value="Genomic_DNA"/>
</dbReference>
<name>A0ACB5RF34_9CLOT</name>